<dbReference type="InterPro" id="IPR004843">
    <property type="entry name" value="Calcineurin-like_PHP"/>
</dbReference>
<dbReference type="Proteomes" id="UP000186917">
    <property type="component" value="Unassembled WGS sequence"/>
</dbReference>
<dbReference type="GO" id="GO:0016787">
    <property type="term" value="F:hydrolase activity"/>
    <property type="evidence" value="ECO:0007669"/>
    <property type="project" value="InterPro"/>
</dbReference>
<reference evidence="3" key="1">
    <citation type="submission" date="2017-01" db="EMBL/GenBank/DDBJ databases">
        <authorList>
            <person name="Varghese N."/>
            <person name="Submissions S."/>
        </authorList>
    </citation>
    <scope>NUCLEOTIDE SEQUENCE [LARGE SCALE GENOMIC DNA]</scope>
    <source>
        <strain evidence="3">DSM 21054</strain>
    </source>
</reference>
<dbReference type="Pfam" id="PF00149">
    <property type="entry name" value="Metallophos"/>
    <property type="match status" value="1"/>
</dbReference>
<dbReference type="OrthoDB" id="356681at2"/>
<dbReference type="PANTHER" id="PTHR37844">
    <property type="entry name" value="SER/THR PROTEIN PHOSPHATASE SUPERFAMILY (AFU_ORTHOLOGUE AFUA_1G14840)"/>
    <property type="match status" value="1"/>
</dbReference>
<dbReference type="EMBL" id="FTOR01000001">
    <property type="protein sequence ID" value="SIS59846.1"/>
    <property type="molecule type" value="Genomic_DNA"/>
</dbReference>
<evidence type="ECO:0000313" key="3">
    <source>
        <dbReference type="Proteomes" id="UP000186917"/>
    </source>
</evidence>
<dbReference type="RefSeq" id="WP_076377230.1">
    <property type="nucleotide sequence ID" value="NZ_AP017422.1"/>
</dbReference>
<dbReference type="AlphaFoldDB" id="A0A173MMJ1"/>
<sequence>MTIQYCSDLHLEFRENEEYLLQHPIEPQAEVLILAGDVVPFARKNKAKHFLNELSDKFRVVYWLPGNHEYYGSDISQRSGCFREAIKHNVFLLNNQVVQEGNVHIICSTLWSYISPAAEWDIAAGVTDYRVISYHNEPFRPLHNNRMHKENLAFIQKAVSEVNTGKIVVATHHLPTYQHYPEQYKNSTISEAFATELSGYIASSPVDYWIYGHHHANVADFTIGQTHMCTNQLGYVKYNEQHGYCNAAVISIEAE</sequence>
<dbReference type="STRING" id="477680.SAMN05421788_101139"/>
<dbReference type="Gene3D" id="3.60.21.10">
    <property type="match status" value="1"/>
</dbReference>
<evidence type="ECO:0000313" key="2">
    <source>
        <dbReference type="EMBL" id="SIS59846.1"/>
    </source>
</evidence>
<keyword evidence="3" id="KW-1185">Reference proteome</keyword>
<dbReference type="KEGG" id="fln:FLA_4727"/>
<protein>
    <submittedName>
        <fullName evidence="2">Calcineurin-like phosphoesterase</fullName>
    </submittedName>
</protein>
<feature type="domain" description="Calcineurin-like phosphoesterase" evidence="1">
    <location>
        <begin position="1"/>
        <end position="216"/>
    </location>
</feature>
<name>A0A173MMJ1_9BACT</name>
<gene>
    <name evidence="2" type="ORF">SAMN05421788_101139</name>
</gene>
<proteinExistence type="predicted"/>
<evidence type="ECO:0000259" key="1">
    <source>
        <dbReference type="Pfam" id="PF00149"/>
    </source>
</evidence>
<dbReference type="PANTHER" id="PTHR37844:SF1">
    <property type="entry name" value="CALCINEURIN-LIKE PHOSPHOESTERASE DOMAIN-CONTAINING PROTEIN"/>
    <property type="match status" value="1"/>
</dbReference>
<dbReference type="InterPro" id="IPR029052">
    <property type="entry name" value="Metallo-depent_PP-like"/>
</dbReference>
<accession>A0A173MMJ1</accession>
<dbReference type="SUPFAM" id="SSF56300">
    <property type="entry name" value="Metallo-dependent phosphatases"/>
    <property type="match status" value="1"/>
</dbReference>
<organism evidence="2 3">
    <name type="scientific">Filimonas lacunae</name>
    <dbReference type="NCBI Taxonomy" id="477680"/>
    <lineage>
        <taxon>Bacteria</taxon>
        <taxon>Pseudomonadati</taxon>
        <taxon>Bacteroidota</taxon>
        <taxon>Chitinophagia</taxon>
        <taxon>Chitinophagales</taxon>
        <taxon>Chitinophagaceae</taxon>
        <taxon>Filimonas</taxon>
    </lineage>
</organism>